<reference evidence="3" key="1">
    <citation type="journal article" date="2014" name="Science">
        <title>Ancient hybridizations among the ancestral genomes of bread wheat.</title>
        <authorList>
            <consortium name="International Wheat Genome Sequencing Consortium,"/>
            <person name="Marcussen T."/>
            <person name="Sandve S.R."/>
            <person name="Heier L."/>
            <person name="Spannagl M."/>
            <person name="Pfeifer M."/>
            <person name="Jakobsen K.S."/>
            <person name="Wulff B.B."/>
            <person name="Steuernagel B."/>
            <person name="Mayer K.F."/>
            <person name="Olsen O.A."/>
        </authorList>
    </citation>
    <scope>NUCLEOTIDE SEQUENCE [LARGE SCALE GENOMIC DNA]</scope>
    <source>
        <strain evidence="3">cv. AL8/78</strain>
    </source>
</reference>
<dbReference type="AlphaFoldDB" id="A0A453AQJ9"/>
<protein>
    <submittedName>
        <fullName evidence="2">Uncharacterized protein</fullName>
    </submittedName>
</protein>
<feature type="compositionally biased region" description="Pro residues" evidence="1">
    <location>
        <begin position="25"/>
        <end position="34"/>
    </location>
</feature>
<sequence length="34" mass="3493">EAKGSWSRGWNASGSGHLPSRSSWPSPPSPSPSA</sequence>
<keyword evidence="3" id="KW-1185">Reference proteome</keyword>
<accession>A0A453AQJ9</accession>
<reference evidence="2" key="5">
    <citation type="journal article" date="2021" name="G3 (Bethesda)">
        <title>Aegilops tauschii genome assembly Aet v5.0 features greater sequence contiguity and improved annotation.</title>
        <authorList>
            <person name="Wang L."/>
            <person name="Zhu T."/>
            <person name="Rodriguez J.C."/>
            <person name="Deal K.R."/>
            <person name="Dubcovsky J."/>
            <person name="McGuire P.E."/>
            <person name="Lux T."/>
            <person name="Spannagl M."/>
            <person name="Mayer K.F.X."/>
            <person name="Baldrich P."/>
            <person name="Meyers B.C."/>
            <person name="Huo N."/>
            <person name="Gu Y.Q."/>
            <person name="Zhou H."/>
            <person name="Devos K.M."/>
            <person name="Bennetzen J.L."/>
            <person name="Unver T."/>
            <person name="Budak H."/>
            <person name="Gulick P.J."/>
            <person name="Galiba G."/>
            <person name="Kalapos B."/>
            <person name="Nelson D.R."/>
            <person name="Li P."/>
            <person name="You F.M."/>
            <person name="Luo M.C."/>
            <person name="Dvorak J."/>
        </authorList>
    </citation>
    <scope>NUCLEOTIDE SEQUENCE [LARGE SCALE GENOMIC DNA]</scope>
    <source>
        <strain evidence="2">cv. AL8/78</strain>
    </source>
</reference>
<feature type="region of interest" description="Disordered" evidence="1">
    <location>
        <begin position="1"/>
        <end position="34"/>
    </location>
</feature>
<reference evidence="2" key="4">
    <citation type="submission" date="2019-03" db="UniProtKB">
        <authorList>
            <consortium name="EnsemblPlants"/>
        </authorList>
    </citation>
    <scope>IDENTIFICATION</scope>
</reference>
<dbReference type="EnsemblPlants" id="AET2Gv20224100.14">
    <property type="protein sequence ID" value="AET2Gv20224100.14"/>
    <property type="gene ID" value="AET2Gv20224100"/>
</dbReference>
<evidence type="ECO:0000313" key="3">
    <source>
        <dbReference type="Proteomes" id="UP000015105"/>
    </source>
</evidence>
<organism evidence="2 3">
    <name type="scientific">Aegilops tauschii subsp. strangulata</name>
    <name type="common">Goatgrass</name>
    <dbReference type="NCBI Taxonomy" id="200361"/>
    <lineage>
        <taxon>Eukaryota</taxon>
        <taxon>Viridiplantae</taxon>
        <taxon>Streptophyta</taxon>
        <taxon>Embryophyta</taxon>
        <taxon>Tracheophyta</taxon>
        <taxon>Spermatophyta</taxon>
        <taxon>Magnoliopsida</taxon>
        <taxon>Liliopsida</taxon>
        <taxon>Poales</taxon>
        <taxon>Poaceae</taxon>
        <taxon>BOP clade</taxon>
        <taxon>Pooideae</taxon>
        <taxon>Triticodae</taxon>
        <taxon>Triticeae</taxon>
        <taxon>Triticinae</taxon>
        <taxon>Aegilops</taxon>
    </lineage>
</organism>
<evidence type="ECO:0000313" key="2">
    <source>
        <dbReference type="EnsemblPlants" id="AET2Gv20224100.14"/>
    </source>
</evidence>
<reference evidence="3" key="2">
    <citation type="journal article" date="2017" name="Nat. Plants">
        <title>The Aegilops tauschii genome reveals multiple impacts of transposons.</title>
        <authorList>
            <person name="Zhao G."/>
            <person name="Zou C."/>
            <person name="Li K."/>
            <person name="Wang K."/>
            <person name="Li T."/>
            <person name="Gao L."/>
            <person name="Zhang X."/>
            <person name="Wang H."/>
            <person name="Yang Z."/>
            <person name="Liu X."/>
            <person name="Jiang W."/>
            <person name="Mao L."/>
            <person name="Kong X."/>
            <person name="Jiao Y."/>
            <person name="Jia J."/>
        </authorList>
    </citation>
    <scope>NUCLEOTIDE SEQUENCE [LARGE SCALE GENOMIC DNA]</scope>
    <source>
        <strain evidence="3">cv. AL8/78</strain>
    </source>
</reference>
<reference evidence="2" key="3">
    <citation type="journal article" date="2017" name="Nature">
        <title>Genome sequence of the progenitor of the wheat D genome Aegilops tauschii.</title>
        <authorList>
            <person name="Luo M.C."/>
            <person name="Gu Y.Q."/>
            <person name="Puiu D."/>
            <person name="Wang H."/>
            <person name="Twardziok S.O."/>
            <person name="Deal K.R."/>
            <person name="Huo N."/>
            <person name="Zhu T."/>
            <person name="Wang L."/>
            <person name="Wang Y."/>
            <person name="McGuire P.E."/>
            <person name="Liu S."/>
            <person name="Long H."/>
            <person name="Ramasamy R.K."/>
            <person name="Rodriguez J.C."/>
            <person name="Van S.L."/>
            <person name="Yuan L."/>
            <person name="Wang Z."/>
            <person name="Xia Z."/>
            <person name="Xiao L."/>
            <person name="Anderson O.D."/>
            <person name="Ouyang S."/>
            <person name="Liang Y."/>
            <person name="Zimin A.V."/>
            <person name="Pertea G."/>
            <person name="Qi P."/>
            <person name="Bennetzen J.L."/>
            <person name="Dai X."/>
            <person name="Dawson M.W."/>
            <person name="Muller H.G."/>
            <person name="Kugler K."/>
            <person name="Rivarola-Duarte L."/>
            <person name="Spannagl M."/>
            <person name="Mayer K.F.X."/>
            <person name="Lu F.H."/>
            <person name="Bevan M.W."/>
            <person name="Leroy P."/>
            <person name="Li P."/>
            <person name="You F.M."/>
            <person name="Sun Q."/>
            <person name="Liu Z."/>
            <person name="Lyons E."/>
            <person name="Wicker T."/>
            <person name="Salzberg S.L."/>
            <person name="Devos K.M."/>
            <person name="Dvorak J."/>
        </authorList>
    </citation>
    <scope>NUCLEOTIDE SEQUENCE [LARGE SCALE GENOMIC DNA]</scope>
    <source>
        <strain evidence="2">cv. AL8/78</strain>
    </source>
</reference>
<dbReference type="Gramene" id="AET2Gv20224100.14">
    <property type="protein sequence ID" value="AET2Gv20224100.14"/>
    <property type="gene ID" value="AET2Gv20224100"/>
</dbReference>
<evidence type="ECO:0000256" key="1">
    <source>
        <dbReference type="SAM" id="MobiDB-lite"/>
    </source>
</evidence>
<proteinExistence type="predicted"/>
<dbReference type="Proteomes" id="UP000015105">
    <property type="component" value="Chromosome 2D"/>
</dbReference>
<name>A0A453AQJ9_AEGTS</name>